<evidence type="ECO:0000259" key="6">
    <source>
        <dbReference type="Pfam" id="PF08281"/>
    </source>
</evidence>
<evidence type="ECO:0000256" key="2">
    <source>
        <dbReference type="ARBA" id="ARBA00023015"/>
    </source>
</evidence>
<dbReference type="InterPro" id="IPR013249">
    <property type="entry name" value="RNA_pol_sigma70_r4_t2"/>
</dbReference>
<dbReference type="InterPro" id="IPR007627">
    <property type="entry name" value="RNA_pol_sigma70_r2"/>
</dbReference>
<dbReference type="SUPFAM" id="SSF88659">
    <property type="entry name" value="Sigma3 and sigma4 domains of RNA polymerase sigma factors"/>
    <property type="match status" value="1"/>
</dbReference>
<protein>
    <submittedName>
        <fullName evidence="7">RNA polymerase sigma-70 factor, ECF subfamily</fullName>
    </submittedName>
</protein>
<dbReference type="InterPro" id="IPR014327">
    <property type="entry name" value="RNA_pol_sigma70_bacteroid"/>
</dbReference>
<dbReference type="PANTHER" id="PTHR43133:SF46">
    <property type="entry name" value="RNA POLYMERASE SIGMA-70 FACTOR ECF SUBFAMILY"/>
    <property type="match status" value="1"/>
</dbReference>
<dbReference type="Proteomes" id="UP000192756">
    <property type="component" value="Unassembled WGS sequence"/>
</dbReference>
<reference evidence="8" key="1">
    <citation type="submission" date="2017-04" db="EMBL/GenBank/DDBJ databases">
        <authorList>
            <person name="Varghese N."/>
            <person name="Submissions S."/>
        </authorList>
    </citation>
    <scope>NUCLEOTIDE SEQUENCE [LARGE SCALE GENOMIC DNA]</scope>
    <source>
        <strain evidence="8">DSM 12126</strain>
    </source>
</reference>
<evidence type="ECO:0000313" key="8">
    <source>
        <dbReference type="Proteomes" id="UP000192756"/>
    </source>
</evidence>
<comment type="similarity">
    <text evidence="1">Belongs to the sigma-70 factor family. ECF subfamily.</text>
</comment>
<dbReference type="PANTHER" id="PTHR43133">
    <property type="entry name" value="RNA POLYMERASE ECF-TYPE SIGMA FACTO"/>
    <property type="match status" value="1"/>
</dbReference>
<dbReference type="InterPro" id="IPR014284">
    <property type="entry name" value="RNA_pol_sigma-70_dom"/>
</dbReference>
<feature type="domain" description="RNA polymerase sigma factor 70 region 4 type 2" evidence="6">
    <location>
        <begin position="128"/>
        <end position="177"/>
    </location>
</feature>
<dbReference type="NCBIfam" id="TIGR02985">
    <property type="entry name" value="Sig70_bacteroi1"/>
    <property type="match status" value="1"/>
</dbReference>
<dbReference type="SUPFAM" id="SSF88946">
    <property type="entry name" value="Sigma2 domain of RNA polymerase sigma factors"/>
    <property type="match status" value="1"/>
</dbReference>
<dbReference type="AlphaFoldDB" id="A0A1W2A2C9"/>
<evidence type="ECO:0000259" key="5">
    <source>
        <dbReference type="Pfam" id="PF04542"/>
    </source>
</evidence>
<name>A0A1W2A2C9_9SPHI</name>
<dbReference type="OrthoDB" id="1493347at2"/>
<dbReference type="GO" id="GO:0003677">
    <property type="term" value="F:DNA binding"/>
    <property type="evidence" value="ECO:0007669"/>
    <property type="project" value="InterPro"/>
</dbReference>
<evidence type="ECO:0000256" key="1">
    <source>
        <dbReference type="ARBA" id="ARBA00010641"/>
    </source>
</evidence>
<keyword evidence="4" id="KW-0804">Transcription</keyword>
<evidence type="ECO:0000256" key="3">
    <source>
        <dbReference type="ARBA" id="ARBA00023082"/>
    </source>
</evidence>
<dbReference type="GO" id="GO:0006352">
    <property type="term" value="P:DNA-templated transcription initiation"/>
    <property type="evidence" value="ECO:0007669"/>
    <property type="project" value="InterPro"/>
</dbReference>
<dbReference type="Pfam" id="PF08281">
    <property type="entry name" value="Sigma70_r4_2"/>
    <property type="match status" value="1"/>
</dbReference>
<keyword evidence="8" id="KW-1185">Reference proteome</keyword>
<dbReference type="InterPro" id="IPR013325">
    <property type="entry name" value="RNA_pol_sigma_r2"/>
</dbReference>
<organism evidence="7 8">
    <name type="scientific">Pedobacter africanus</name>
    <dbReference type="NCBI Taxonomy" id="151894"/>
    <lineage>
        <taxon>Bacteria</taxon>
        <taxon>Pseudomonadati</taxon>
        <taxon>Bacteroidota</taxon>
        <taxon>Sphingobacteriia</taxon>
        <taxon>Sphingobacteriales</taxon>
        <taxon>Sphingobacteriaceae</taxon>
        <taxon>Pedobacter</taxon>
    </lineage>
</organism>
<sequence length="196" mass="22368">MAAYSTYTDSELVELIKTDNQHAFTEIYNRFWDKLLAVALNRLENLEEAEECVHDVFLKLWRLRRKLELKYSLSTYLAAAIRYRSYDVMAGQYRKQRQATQDLAGVDADIADADLADAHLLEQELMDMIAQSVQQLPDKCRVVYQMSREQGLSNKQIAAELNVSEKAVEAHLSRAFKGIRSNLALAGPIALWLIGQ</sequence>
<dbReference type="GO" id="GO:0016987">
    <property type="term" value="F:sigma factor activity"/>
    <property type="evidence" value="ECO:0007669"/>
    <property type="project" value="UniProtKB-KW"/>
</dbReference>
<dbReference type="InterPro" id="IPR036388">
    <property type="entry name" value="WH-like_DNA-bd_sf"/>
</dbReference>
<keyword evidence="2" id="KW-0805">Transcription regulation</keyword>
<dbReference type="NCBIfam" id="TIGR02937">
    <property type="entry name" value="sigma70-ECF"/>
    <property type="match status" value="1"/>
</dbReference>
<dbReference type="EMBL" id="FWXT01000001">
    <property type="protein sequence ID" value="SMC54753.1"/>
    <property type="molecule type" value="Genomic_DNA"/>
</dbReference>
<feature type="domain" description="RNA polymerase sigma-70 region 2" evidence="5">
    <location>
        <begin position="28"/>
        <end position="92"/>
    </location>
</feature>
<dbReference type="InterPro" id="IPR013324">
    <property type="entry name" value="RNA_pol_sigma_r3/r4-like"/>
</dbReference>
<dbReference type="InterPro" id="IPR039425">
    <property type="entry name" value="RNA_pol_sigma-70-like"/>
</dbReference>
<dbReference type="STRING" id="151894.SAMN04488524_1170"/>
<dbReference type="Gene3D" id="1.10.10.10">
    <property type="entry name" value="Winged helix-like DNA-binding domain superfamily/Winged helix DNA-binding domain"/>
    <property type="match status" value="1"/>
</dbReference>
<dbReference type="Pfam" id="PF04542">
    <property type="entry name" value="Sigma70_r2"/>
    <property type="match status" value="1"/>
</dbReference>
<evidence type="ECO:0000313" key="7">
    <source>
        <dbReference type="EMBL" id="SMC54753.1"/>
    </source>
</evidence>
<dbReference type="RefSeq" id="WP_084237433.1">
    <property type="nucleotide sequence ID" value="NZ_FWXT01000001.1"/>
</dbReference>
<dbReference type="Gene3D" id="1.10.1740.10">
    <property type="match status" value="1"/>
</dbReference>
<evidence type="ECO:0000256" key="4">
    <source>
        <dbReference type="ARBA" id="ARBA00023163"/>
    </source>
</evidence>
<accession>A0A1W2A2C9</accession>
<proteinExistence type="inferred from homology"/>
<keyword evidence="3" id="KW-0731">Sigma factor</keyword>
<gene>
    <name evidence="7" type="ORF">SAMN04488524_1170</name>
</gene>